<dbReference type="NCBIfam" id="TIGR00874">
    <property type="entry name" value="talAB"/>
    <property type="match status" value="1"/>
</dbReference>
<keyword evidence="10" id="KW-1185">Reference proteome</keyword>
<dbReference type="Gene3D" id="3.20.20.70">
    <property type="entry name" value="Aldolase class I"/>
    <property type="match status" value="1"/>
</dbReference>
<dbReference type="OrthoDB" id="2015515at2759"/>
<dbReference type="PANTHER" id="PTHR10683:SF18">
    <property type="entry name" value="TRANSALDOLASE"/>
    <property type="match status" value="1"/>
</dbReference>
<dbReference type="FunFam" id="3.20.20.70:FF:000088">
    <property type="entry name" value="Transaldolase"/>
    <property type="match status" value="1"/>
</dbReference>
<dbReference type="GO" id="GO:0005737">
    <property type="term" value="C:cytoplasm"/>
    <property type="evidence" value="ECO:0007669"/>
    <property type="project" value="InterPro"/>
</dbReference>
<dbReference type="PROSITE" id="PS01054">
    <property type="entry name" value="TRANSALDOLASE_1"/>
    <property type="match status" value="1"/>
</dbReference>
<dbReference type="PANTHER" id="PTHR10683">
    <property type="entry name" value="TRANSALDOLASE"/>
    <property type="match status" value="1"/>
</dbReference>
<comment type="pathway">
    <text evidence="1 8">Carbohydrate degradation; pentose phosphate pathway; D-glyceraldehyde 3-phosphate and beta-D-fructose 6-phosphate from D-ribose 5-phosphate and D-xylulose 5-phosphate (non-oxidative stage): step 2/3.</text>
</comment>
<gene>
    <name evidence="9" type="ORF">TASK_LOCUS497</name>
</gene>
<dbReference type="Pfam" id="PF00923">
    <property type="entry name" value="TAL_FSA"/>
    <property type="match status" value="1"/>
</dbReference>
<dbReference type="InterPro" id="IPR018225">
    <property type="entry name" value="Transaldolase_AS"/>
</dbReference>
<comment type="similarity">
    <text evidence="2">Belongs to the transaldolase family. Type 1 subfamily.</text>
</comment>
<evidence type="ECO:0000256" key="2">
    <source>
        <dbReference type="ARBA" id="ARBA00008012"/>
    </source>
</evidence>
<dbReference type="GO" id="GO:0009052">
    <property type="term" value="P:pentose-phosphate shunt, non-oxidative branch"/>
    <property type="evidence" value="ECO:0007669"/>
    <property type="project" value="TreeGrafter"/>
</dbReference>
<accession>A0A0R3VTD9</accession>
<keyword evidence="4 8" id="KW-0808">Transferase</keyword>
<dbReference type="NCBIfam" id="NF009001">
    <property type="entry name" value="PRK12346.1"/>
    <property type="match status" value="1"/>
</dbReference>
<comment type="catalytic activity">
    <reaction evidence="7 8">
        <text>D-sedoheptulose 7-phosphate + D-glyceraldehyde 3-phosphate = D-erythrose 4-phosphate + beta-D-fructose 6-phosphate</text>
        <dbReference type="Rhea" id="RHEA:17053"/>
        <dbReference type="ChEBI" id="CHEBI:16897"/>
        <dbReference type="ChEBI" id="CHEBI:57483"/>
        <dbReference type="ChEBI" id="CHEBI:57634"/>
        <dbReference type="ChEBI" id="CHEBI:59776"/>
        <dbReference type="EC" id="2.2.1.2"/>
    </reaction>
</comment>
<reference evidence="9 10" key="2">
    <citation type="submission" date="2018-11" db="EMBL/GenBank/DDBJ databases">
        <authorList>
            <consortium name="Pathogen Informatics"/>
        </authorList>
    </citation>
    <scope>NUCLEOTIDE SEQUENCE [LARGE SCALE GENOMIC DNA]</scope>
</reference>
<dbReference type="WBParaSite" id="TASK_0000049601-mRNA-1">
    <property type="protein sequence ID" value="TASK_0000049601-mRNA-1"/>
    <property type="gene ID" value="TASK_0000049601"/>
</dbReference>
<reference evidence="11" key="1">
    <citation type="submission" date="2017-02" db="UniProtKB">
        <authorList>
            <consortium name="WormBaseParasite"/>
        </authorList>
    </citation>
    <scope>IDENTIFICATION</scope>
</reference>
<protein>
    <recommendedName>
        <fullName evidence="3 8">Transaldolase</fullName>
        <ecNumber evidence="3 8">2.2.1.2</ecNumber>
    </recommendedName>
</protein>
<evidence type="ECO:0000313" key="11">
    <source>
        <dbReference type="WBParaSite" id="TASK_0000049601-mRNA-1"/>
    </source>
</evidence>
<evidence type="ECO:0000313" key="9">
    <source>
        <dbReference type="EMBL" id="VDK21092.1"/>
    </source>
</evidence>
<evidence type="ECO:0000256" key="3">
    <source>
        <dbReference type="ARBA" id="ARBA00013151"/>
    </source>
</evidence>
<keyword evidence="5 8" id="KW-0570">Pentose shunt</keyword>
<dbReference type="GO" id="GO:0004801">
    <property type="term" value="F:transaldolase activity"/>
    <property type="evidence" value="ECO:0007669"/>
    <property type="project" value="UniProtKB-EC"/>
</dbReference>
<dbReference type="Proteomes" id="UP000282613">
    <property type="component" value="Unassembled WGS sequence"/>
</dbReference>
<dbReference type="EC" id="2.2.1.2" evidence="3 8"/>
<dbReference type="EMBL" id="UYRS01000064">
    <property type="protein sequence ID" value="VDK21092.1"/>
    <property type="molecule type" value="Genomic_DNA"/>
</dbReference>
<keyword evidence="6" id="KW-0704">Schiff base</keyword>
<name>A0A0R3VTD9_TAEAS</name>
<dbReference type="HAMAP" id="MF_00492">
    <property type="entry name" value="Transaldolase_1"/>
    <property type="match status" value="1"/>
</dbReference>
<evidence type="ECO:0000313" key="10">
    <source>
        <dbReference type="Proteomes" id="UP000282613"/>
    </source>
</evidence>
<dbReference type="GO" id="GO:0005975">
    <property type="term" value="P:carbohydrate metabolic process"/>
    <property type="evidence" value="ECO:0007669"/>
    <property type="project" value="InterPro"/>
</dbReference>
<evidence type="ECO:0000256" key="6">
    <source>
        <dbReference type="ARBA" id="ARBA00023270"/>
    </source>
</evidence>
<evidence type="ECO:0000256" key="1">
    <source>
        <dbReference type="ARBA" id="ARBA00004857"/>
    </source>
</evidence>
<comment type="function">
    <text evidence="8">Catalyzes the rate-limiting step of the non-oxidative phase in the pentose phosphate pathway. Catalyzes the reversible conversion of sedheptulose-7-phosphate and D-glyceraldehyde 3-phosphate into erythrose-4-phosphate and beta-D-fructose 6-phosphate.</text>
</comment>
<dbReference type="SUPFAM" id="SSF51569">
    <property type="entry name" value="Aldolase"/>
    <property type="match status" value="1"/>
</dbReference>
<dbReference type="UniPathway" id="UPA00115">
    <property type="reaction ID" value="UER00414"/>
</dbReference>
<dbReference type="AlphaFoldDB" id="A0A0R3VTD9"/>
<evidence type="ECO:0000256" key="8">
    <source>
        <dbReference type="RuleBase" id="RU000501"/>
    </source>
</evidence>
<dbReference type="STRING" id="60517.A0A0R3VTD9"/>
<dbReference type="CDD" id="cd00957">
    <property type="entry name" value="Transaldolase_TalAB"/>
    <property type="match status" value="1"/>
</dbReference>
<evidence type="ECO:0000256" key="5">
    <source>
        <dbReference type="ARBA" id="ARBA00023126"/>
    </source>
</evidence>
<proteinExistence type="inferred from homology"/>
<evidence type="ECO:0000256" key="4">
    <source>
        <dbReference type="ARBA" id="ARBA00022679"/>
    </source>
</evidence>
<dbReference type="InterPro" id="IPR001585">
    <property type="entry name" value="TAL/FSA"/>
</dbReference>
<evidence type="ECO:0000256" key="7">
    <source>
        <dbReference type="ARBA" id="ARBA00048810"/>
    </source>
</evidence>
<dbReference type="InterPro" id="IPR004730">
    <property type="entry name" value="Transaldolase_1"/>
</dbReference>
<dbReference type="InterPro" id="IPR013785">
    <property type="entry name" value="Aldolase_TIM"/>
</dbReference>
<dbReference type="PROSITE" id="PS00958">
    <property type="entry name" value="TRANSALDOLASE_2"/>
    <property type="match status" value="1"/>
</dbReference>
<organism evidence="11">
    <name type="scientific">Taenia asiatica</name>
    <name type="common">Asian tapeworm</name>
    <dbReference type="NCBI Taxonomy" id="60517"/>
    <lineage>
        <taxon>Eukaryota</taxon>
        <taxon>Metazoa</taxon>
        <taxon>Spiralia</taxon>
        <taxon>Lophotrochozoa</taxon>
        <taxon>Platyhelminthes</taxon>
        <taxon>Cestoda</taxon>
        <taxon>Eucestoda</taxon>
        <taxon>Cyclophyllidea</taxon>
        <taxon>Taeniidae</taxon>
        <taxon>Taenia</taxon>
    </lineage>
</organism>
<sequence>MPSTLDFLKQNTTVVADTGDFESIQKFLPTDATTNPSLILAASKMPKYSKIIEEAVRIAKSKSDSLEEQIEIACDYTFVMFGEEILKIIPGRVSTEVDARLSFDKDKQVKRALRLIALYAEKGISKERILIKLSSTWEGIQAAKELESKHGVHCNLTLLFSFAQAVACAEANVTLISPFVGRIYDWYVAKKGQIEFTRLDDPGVLSVTEIYNYYKKFGYKTEVMGASFRNVNQILGLVGCDLLTISPNLLQSLASMDEVVAVALDAKLASSRSKYESPLHLDEAAFRWAMNEDEMANDKLSEGIRRFAADSRILEGLLRARLTGPN</sequence>